<sequence>MTGYQVRLSKQATKQLGKLDKFQAKLLIKWIRTHLENTLDPYAHGKALVGNRSGEWRYRVGNYRIICSIENQTVTIHVLEIGHRRDIYDR</sequence>
<dbReference type="Proteomes" id="UP001215216">
    <property type="component" value="Chromosome"/>
</dbReference>
<gene>
    <name evidence="3" type="ORF">P7079_00050</name>
</gene>
<dbReference type="Pfam" id="PF05016">
    <property type="entry name" value="ParE_toxin"/>
    <property type="match status" value="1"/>
</dbReference>
<dbReference type="EMBL" id="CP121208">
    <property type="protein sequence ID" value="WFM83407.1"/>
    <property type="molecule type" value="Genomic_DNA"/>
</dbReference>
<dbReference type="NCBIfam" id="TIGR02385">
    <property type="entry name" value="RelE_StbE"/>
    <property type="match status" value="1"/>
</dbReference>
<dbReference type="InterPro" id="IPR007712">
    <property type="entry name" value="RelE/ParE_toxin"/>
</dbReference>
<dbReference type="Gene3D" id="3.30.2310.20">
    <property type="entry name" value="RelE-like"/>
    <property type="match status" value="1"/>
</dbReference>
<protein>
    <submittedName>
        <fullName evidence="3">Type II toxin-antitoxin system RelE/ParE family toxin</fullName>
    </submittedName>
</protein>
<comment type="similarity">
    <text evidence="1">Belongs to the RelE toxin family.</text>
</comment>
<keyword evidence="4" id="KW-1185">Reference proteome</keyword>
<proteinExistence type="inferred from homology"/>
<keyword evidence="2" id="KW-1277">Toxin-antitoxin system</keyword>
<evidence type="ECO:0000256" key="2">
    <source>
        <dbReference type="ARBA" id="ARBA00022649"/>
    </source>
</evidence>
<name>A0ABY8FY32_9ACTO</name>
<dbReference type="SUPFAM" id="SSF143011">
    <property type="entry name" value="RelE-like"/>
    <property type="match status" value="1"/>
</dbReference>
<dbReference type="PANTHER" id="PTHR35601:SF1">
    <property type="entry name" value="TOXIN RELE"/>
    <property type="match status" value="1"/>
</dbReference>
<evidence type="ECO:0000256" key="1">
    <source>
        <dbReference type="ARBA" id="ARBA00006226"/>
    </source>
</evidence>
<reference evidence="3 4" key="1">
    <citation type="submission" date="2023-03" db="EMBL/GenBank/DDBJ databases">
        <title>Complete genome of Arcanobacterium canis strain DSM 25104 isolated in 2010 from a canine otitis externa in Germany.</title>
        <authorList>
            <person name="Borowiak M."/>
            <person name="Kreitlow A."/>
            <person name="Malorny B."/>
            <person name="Laemmler C."/>
            <person name="Prenger-Berninghoff E."/>
            <person name="Ploetz M."/>
            <person name="Abdulmawjood A."/>
        </authorList>
    </citation>
    <scope>NUCLEOTIDE SEQUENCE [LARGE SCALE GENOMIC DNA]</scope>
    <source>
        <strain evidence="3 4">DSM 25104</strain>
    </source>
</reference>
<dbReference type="InterPro" id="IPR035093">
    <property type="entry name" value="RelE/ParE_toxin_dom_sf"/>
</dbReference>
<evidence type="ECO:0000313" key="4">
    <source>
        <dbReference type="Proteomes" id="UP001215216"/>
    </source>
</evidence>
<dbReference type="RefSeq" id="WP_278012802.1">
    <property type="nucleotide sequence ID" value="NZ_CP121208.1"/>
</dbReference>
<organism evidence="3 4">
    <name type="scientific">Arcanobacterium canis</name>
    <dbReference type="NCBI Taxonomy" id="999183"/>
    <lineage>
        <taxon>Bacteria</taxon>
        <taxon>Bacillati</taxon>
        <taxon>Actinomycetota</taxon>
        <taxon>Actinomycetes</taxon>
        <taxon>Actinomycetales</taxon>
        <taxon>Actinomycetaceae</taxon>
        <taxon>Arcanobacterium</taxon>
    </lineage>
</organism>
<evidence type="ECO:0000313" key="3">
    <source>
        <dbReference type="EMBL" id="WFM83407.1"/>
    </source>
</evidence>
<accession>A0ABY8FY32</accession>
<dbReference type="PANTHER" id="PTHR35601">
    <property type="entry name" value="TOXIN RELE"/>
    <property type="match status" value="1"/>
</dbReference>